<dbReference type="InterPro" id="IPR036291">
    <property type="entry name" value="NAD(P)-bd_dom_sf"/>
</dbReference>
<proteinExistence type="predicted"/>
<dbReference type="GO" id="GO:0016646">
    <property type="term" value="F:oxidoreductase activity, acting on the CH-NH group of donors, NAD or NADP as acceptor"/>
    <property type="evidence" value="ECO:0007669"/>
    <property type="project" value="TreeGrafter"/>
</dbReference>
<dbReference type="SUPFAM" id="SSF51735">
    <property type="entry name" value="NAD(P)-binding Rossmann-fold domains"/>
    <property type="match status" value="1"/>
</dbReference>
<sequence>MNIALIGASGFVGAALLHEALSRGHQVTAIVRDTTKLQPAPQLTVEAVDLFDAAALAAALRGHDAVISAYNPGWAEPEIRARSVAGGEAVLAAAKSAGVPRLLVVGGAGSLEVAPGVQAVDTQDFPPQWKEAALGMRDLLERLRGEQGIAWTYLSPAFELFPGDRSGHYRLGGDQAFFDAQGHSRISNADYAVALIDELERAAHTGRRFSVAY</sequence>
<dbReference type="RefSeq" id="WP_183635420.1">
    <property type="nucleotide sequence ID" value="NZ_BAABLE010000005.1"/>
</dbReference>
<dbReference type="Gene3D" id="3.40.50.720">
    <property type="entry name" value="NAD(P)-binding Rossmann-like Domain"/>
    <property type="match status" value="1"/>
</dbReference>
<comment type="caution">
    <text evidence="2">The sequence shown here is derived from an EMBL/GenBank/DDBJ whole genome shotgun (WGS) entry which is preliminary data.</text>
</comment>
<dbReference type="Proteomes" id="UP000561045">
    <property type="component" value="Unassembled WGS sequence"/>
</dbReference>
<dbReference type="PANTHER" id="PTHR43355:SF2">
    <property type="entry name" value="FLAVIN REDUCTASE (NADPH)"/>
    <property type="match status" value="1"/>
</dbReference>
<dbReference type="EMBL" id="JACIET010000002">
    <property type="protein sequence ID" value="MBB4013558.1"/>
    <property type="molecule type" value="Genomic_DNA"/>
</dbReference>
<dbReference type="AlphaFoldDB" id="A0A840BPV8"/>
<dbReference type="Pfam" id="PF13460">
    <property type="entry name" value="NAD_binding_10"/>
    <property type="match status" value="1"/>
</dbReference>
<protein>
    <recommendedName>
        <fullName evidence="1">NAD(P)-binding domain-containing protein</fullName>
    </recommendedName>
</protein>
<feature type="domain" description="NAD(P)-binding" evidence="1">
    <location>
        <begin position="7"/>
        <end position="198"/>
    </location>
</feature>
<reference evidence="2 3" key="1">
    <citation type="submission" date="2020-08" db="EMBL/GenBank/DDBJ databases">
        <title>Genomic Encyclopedia of Type Strains, Phase IV (KMG-IV): sequencing the most valuable type-strain genomes for metagenomic binning, comparative biology and taxonomic classification.</title>
        <authorList>
            <person name="Goeker M."/>
        </authorList>
    </citation>
    <scope>NUCLEOTIDE SEQUENCE [LARGE SCALE GENOMIC DNA]</scope>
    <source>
        <strain evidence="2 3">DSM 106739</strain>
    </source>
</reference>
<dbReference type="InterPro" id="IPR051606">
    <property type="entry name" value="Polyketide_Oxido-like"/>
</dbReference>
<dbReference type="CDD" id="cd05244">
    <property type="entry name" value="BVR-B_like_SDR_a"/>
    <property type="match status" value="1"/>
</dbReference>
<accession>A0A840BPV8</accession>
<keyword evidence="3" id="KW-1185">Reference proteome</keyword>
<name>A0A840BPV8_9RHOO</name>
<evidence type="ECO:0000313" key="3">
    <source>
        <dbReference type="Proteomes" id="UP000561045"/>
    </source>
</evidence>
<dbReference type="PANTHER" id="PTHR43355">
    <property type="entry name" value="FLAVIN REDUCTASE (NADPH)"/>
    <property type="match status" value="1"/>
</dbReference>
<dbReference type="InterPro" id="IPR016040">
    <property type="entry name" value="NAD(P)-bd_dom"/>
</dbReference>
<gene>
    <name evidence="2" type="ORF">GGR36_002904</name>
</gene>
<evidence type="ECO:0000259" key="1">
    <source>
        <dbReference type="Pfam" id="PF13460"/>
    </source>
</evidence>
<organism evidence="2 3">
    <name type="scientific">Niveibacterium umoris</name>
    <dbReference type="NCBI Taxonomy" id="1193620"/>
    <lineage>
        <taxon>Bacteria</taxon>
        <taxon>Pseudomonadati</taxon>
        <taxon>Pseudomonadota</taxon>
        <taxon>Betaproteobacteria</taxon>
        <taxon>Rhodocyclales</taxon>
        <taxon>Rhodocyclaceae</taxon>
        <taxon>Niveibacterium</taxon>
    </lineage>
</organism>
<evidence type="ECO:0000313" key="2">
    <source>
        <dbReference type="EMBL" id="MBB4013558.1"/>
    </source>
</evidence>